<dbReference type="RefSeq" id="WP_145186122.1">
    <property type="nucleotide sequence ID" value="NZ_CP036290.1"/>
</dbReference>
<dbReference type="PANTHER" id="PTHR43861">
    <property type="entry name" value="TRANS-ACONITATE 2-METHYLTRANSFERASE-RELATED"/>
    <property type="match status" value="1"/>
</dbReference>
<dbReference type="InterPro" id="IPR013216">
    <property type="entry name" value="Methyltransf_11"/>
</dbReference>
<dbReference type="GO" id="GO:0008757">
    <property type="term" value="F:S-adenosylmethionine-dependent methyltransferase activity"/>
    <property type="evidence" value="ECO:0007669"/>
    <property type="project" value="InterPro"/>
</dbReference>
<evidence type="ECO:0000313" key="2">
    <source>
        <dbReference type="EMBL" id="QDU84488.1"/>
    </source>
</evidence>
<dbReference type="PANTHER" id="PTHR43861:SF1">
    <property type="entry name" value="TRANS-ACONITATE 2-METHYLTRANSFERASE"/>
    <property type="match status" value="1"/>
</dbReference>
<dbReference type="EC" id="2.1.1.164" evidence="2"/>
<dbReference type="GO" id="GO:0102082">
    <property type="term" value="F:demethylrebeccamycin--D-glucose O-methyltransferase activity"/>
    <property type="evidence" value="ECO:0007669"/>
    <property type="project" value="UniProtKB-EC"/>
</dbReference>
<name>A0A518CZ26_9BACT</name>
<evidence type="ECO:0000313" key="3">
    <source>
        <dbReference type="Proteomes" id="UP000319342"/>
    </source>
</evidence>
<keyword evidence="3" id="KW-1185">Reference proteome</keyword>
<proteinExistence type="predicted"/>
<dbReference type="EMBL" id="CP036290">
    <property type="protein sequence ID" value="QDU84488.1"/>
    <property type="molecule type" value="Genomic_DNA"/>
</dbReference>
<dbReference type="OrthoDB" id="9772751at2"/>
<dbReference type="GO" id="GO:0032259">
    <property type="term" value="P:methylation"/>
    <property type="evidence" value="ECO:0007669"/>
    <property type="project" value="UniProtKB-KW"/>
</dbReference>
<dbReference type="InterPro" id="IPR029063">
    <property type="entry name" value="SAM-dependent_MTases_sf"/>
</dbReference>
<feature type="domain" description="Methyltransferase type 11" evidence="1">
    <location>
        <begin position="48"/>
        <end position="144"/>
    </location>
</feature>
<reference evidence="2 3" key="1">
    <citation type="submission" date="2019-02" db="EMBL/GenBank/DDBJ databases">
        <title>Deep-cultivation of Planctomycetes and their phenomic and genomic characterization uncovers novel biology.</title>
        <authorList>
            <person name="Wiegand S."/>
            <person name="Jogler M."/>
            <person name="Boedeker C."/>
            <person name="Pinto D."/>
            <person name="Vollmers J."/>
            <person name="Rivas-Marin E."/>
            <person name="Kohn T."/>
            <person name="Peeters S.H."/>
            <person name="Heuer A."/>
            <person name="Rast P."/>
            <person name="Oberbeckmann S."/>
            <person name="Bunk B."/>
            <person name="Jeske O."/>
            <person name="Meyerdierks A."/>
            <person name="Storesund J.E."/>
            <person name="Kallscheuer N."/>
            <person name="Luecker S."/>
            <person name="Lage O.M."/>
            <person name="Pohl T."/>
            <person name="Merkel B.J."/>
            <person name="Hornburger P."/>
            <person name="Mueller R.-W."/>
            <person name="Bruemmer F."/>
            <person name="Labrenz M."/>
            <person name="Spormann A.M."/>
            <person name="Op den Camp H."/>
            <person name="Overmann J."/>
            <person name="Amann R."/>
            <person name="Jetten M.S.M."/>
            <person name="Mascher T."/>
            <person name="Medema M.H."/>
            <person name="Devos D.P."/>
            <person name="Kaster A.-K."/>
            <person name="Ovreas L."/>
            <person name="Rohde M."/>
            <person name="Galperin M.Y."/>
            <person name="Jogler C."/>
        </authorList>
    </citation>
    <scope>NUCLEOTIDE SEQUENCE [LARGE SCALE GENOMIC DNA]</scope>
    <source>
        <strain evidence="2 3">Pla163</strain>
    </source>
</reference>
<gene>
    <name evidence="2" type="primary">rebM_3</name>
    <name evidence="2" type="ORF">Pla163_15980</name>
</gene>
<evidence type="ECO:0000259" key="1">
    <source>
        <dbReference type="Pfam" id="PF08241"/>
    </source>
</evidence>
<dbReference type="CDD" id="cd02440">
    <property type="entry name" value="AdoMet_MTases"/>
    <property type="match status" value="1"/>
</dbReference>
<dbReference type="AlphaFoldDB" id="A0A518CZ26"/>
<keyword evidence="2" id="KW-0489">Methyltransferase</keyword>
<dbReference type="SUPFAM" id="SSF53335">
    <property type="entry name" value="S-adenosyl-L-methionine-dependent methyltransferases"/>
    <property type="match status" value="1"/>
</dbReference>
<organism evidence="2 3">
    <name type="scientific">Rohdeia mirabilis</name>
    <dbReference type="NCBI Taxonomy" id="2528008"/>
    <lineage>
        <taxon>Bacteria</taxon>
        <taxon>Pseudomonadati</taxon>
        <taxon>Planctomycetota</taxon>
        <taxon>Planctomycetia</taxon>
        <taxon>Planctomycetia incertae sedis</taxon>
        <taxon>Rohdeia</taxon>
    </lineage>
</organism>
<accession>A0A518CZ26</accession>
<dbReference type="Pfam" id="PF08241">
    <property type="entry name" value="Methyltransf_11"/>
    <property type="match status" value="1"/>
</dbReference>
<protein>
    <submittedName>
        <fullName evidence="2">Demethylrebeccamycin-D-glucose O-methyltransferase</fullName>
        <ecNumber evidence="2">2.1.1.164</ecNumber>
    </submittedName>
</protein>
<sequence>MTAAKSPTPHGYLHGFTPEEQQRLYHQARFMEQRVHEGLPFARCRRLLEIGCGVGAQTEILLRRFPDLHVTGLDASEANLERARSYLTSNPCAQGRFELHLGNAADLEFKGESFDGAFLCWILEHVADPARVLSEVRRVLRPGAPVAVTEVQNMSFFLDPYSPNILAYWMAFNDHQFELGGDPFVGAKLGNLLQAVGFRDIRTDVVTLHLDNRAPVERAEMIEFWTDLLLSGAPGLLAAGKVEQAVVDGMRSELRAVSRDPNAVFYYSFVRATARSW</sequence>
<dbReference type="Gene3D" id="3.40.50.150">
    <property type="entry name" value="Vaccinia Virus protein VP39"/>
    <property type="match status" value="1"/>
</dbReference>
<dbReference type="Proteomes" id="UP000319342">
    <property type="component" value="Chromosome"/>
</dbReference>
<keyword evidence="2" id="KW-0808">Transferase</keyword>